<organism evidence="2">
    <name type="scientific">Trypanosoma vivax (strain Y486)</name>
    <dbReference type="NCBI Taxonomy" id="1055687"/>
    <lineage>
        <taxon>Eukaryota</taxon>
        <taxon>Discoba</taxon>
        <taxon>Euglenozoa</taxon>
        <taxon>Kinetoplastea</taxon>
        <taxon>Metakinetoplastina</taxon>
        <taxon>Trypanosomatida</taxon>
        <taxon>Trypanosomatidae</taxon>
        <taxon>Trypanosoma</taxon>
        <taxon>Duttonella</taxon>
    </lineage>
</organism>
<feature type="region of interest" description="Disordered" evidence="1">
    <location>
        <begin position="1"/>
        <end position="35"/>
    </location>
</feature>
<dbReference type="AlphaFoldDB" id="G0TS50"/>
<name>G0TS50_TRYVY</name>
<proteinExistence type="predicted"/>
<gene>
    <name evidence="2" type="ORF">TVY486_0201880</name>
</gene>
<reference evidence="2" key="1">
    <citation type="journal article" date="2012" name="Proc. Natl. Acad. Sci. U.S.A.">
        <title>Antigenic diversity is generated by distinct evolutionary mechanisms in African trypanosome species.</title>
        <authorList>
            <person name="Jackson A.P."/>
            <person name="Berry A."/>
            <person name="Aslett M."/>
            <person name="Allison H.C."/>
            <person name="Burton P."/>
            <person name="Vavrova-Anderson J."/>
            <person name="Brown R."/>
            <person name="Browne H."/>
            <person name="Corton N."/>
            <person name="Hauser H."/>
            <person name="Gamble J."/>
            <person name="Gilderthorp R."/>
            <person name="Marcello L."/>
            <person name="McQuillan J."/>
            <person name="Otto T.D."/>
            <person name="Quail M.A."/>
            <person name="Sanders M.J."/>
            <person name="van Tonder A."/>
            <person name="Ginger M.L."/>
            <person name="Field M.C."/>
            <person name="Barry J.D."/>
            <person name="Hertz-Fowler C."/>
            <person name="Berriman M."/>
        </authorList>
    </citation>
    <scope>NUCLEOTIDE SEQUENCE</scope>
    <source>
        <strain evidence="2">Y486</strain>
    </source>
</reference>
<dbReference type="VEuPathDB" id="TriTrypDB:TvY486_0201880"/>
<evidence type="ECO:0000256" key="1">
    <source>
        <dbReference type="SAM" id="MobiDB-lite"/>
    </source>
</evidence>
<protein>
    <submittedName>
        <fullName evidence="2">Uncharacterized protein</fullName>
    </submittedName>
</protein>
<dbReference type="EMBL" id="HE573018">
    <property type="protein sequence ID" value="CCC46774.1"/>
    <property type="molecule type" value="Genomic_DNA"/>
</dbReference>
<sequence length="132" mass="14461">MKRSTSESTQRERTLDMWPMRRTTSSAGNSFAPPAEVTVKDLSPPVTQQLLDSRLSVTIAATRNGGVNVALPNLWHDVRGGLSVVWCLQELLRVIHSLLHLTQGLPRALSTLEPLLSNCNGLLHNGDKLLDA</sequence>
<evidence type="ECO:0000313" key="2">
    <source>
        <dbReference type="EMBL" id="CCC46774.1"/>
    </source>
</evidence>
<accession>G0TS50</accession>
<feature type="non-terminal residue" evidence="2">
    <location>
        <position position="132"/>
    </location>
</feature>